<dbReference type="GO" id="GO:0005886">
    <property type="term" value="C:plasma membrane"/>
    <property type="evidence" value="ECO:0007669"/>
    <property type="project" value="UniProtKB-SubCell"/>
</dbReference>
<keyword evidence="3" id="KW-1003">Cell membrane</keyword>
<protein>
    <recommendedName>
        <fullName evidence="7">TRAP transporter small permease protein</fullName>
    </recommendedName>
</protein>
<evidence type="ECO:0000256" key="5">
    <source>
        <dbReference type="ARBA" id="ARBA00022989"/>
    </source>
</evidence>
<dbReference type="InterPro" id="IPR055348">
    <property type="entry name" value="DctQ"/>
</dbReference>
<feature type="transmembrane region" description="Helical" evidence="7">
    <location>
        <begin position="20"/>
        <end position="40"/>
    </location>
</feature>
<comment type="subcellular location">
    <subcellularLocation>
        <location evidence="7">Cell inner membrane</location>
        <topology evidence="7">Multi-pass membrane protein</topology>
    </subcellularLocation>
    <subcellularLocation>
        <location evidence="1">Cell membrane</location>
        <topology evidence="1">Multi-pass membrane protein</topology>
    </subcellularLocation>
</comment>
<sequence length="331" mass="37160">MTMAGDVYASHRGLQYAVRVYGWCMLVALPIYFFNNFLSFTLGWPGITPIFSAGEVTAESWIQLAIFGAGIVFAFGLVSRTASRHLRDEAAMITRFNTYLVRAAFWAVFLVGIVDMSISFLRIESILPYFISDQLNADLGRAHFRGPYVHIPLIILSLLIALRSRTLGFQWLALLVVFAELLIVITRFIFSYEQAFMGDLVRFWYAALFLFASAYTLVEEGHVRVDVFYAGFTNKTKGFVNAVGTFFMGIVLCWTILFVGMGNKAAILYSPMSNFEVSQSGFGMHVKYLMAGFLAVFAVTMLIQFVSYMMEAVADYLEQPGHQDHESSLTG</sequence>
<evidence type="ECO:0000313" key="10">
    <source>
        <dbReference type="Proteomes" id="UP000445696"/>
    </source>
</evidence>
<feature type="transmembrane region" description="Helical" evidence="7">
    <location>
        <begin position="99"/>
        <end position="123"/>
    </location>
</feature>
<comment type="caution">
    <text evidence="7">Lacks conserved residue(s) required for the propagation of feature annotation.</text>
</comment>
<keyword evidence="10" id="KW-1185">Reference proteome</keyword>
<name>A0A845MES3_9PROT</name>
<feature type="transmembrane region" description="Helical" evidence="7">
    <location>
        <begin position="239"/>
        <end position="262"/>
    </location>
</feature>
<dbReference type="AlphaFoldDB" id="A0A845MES3"/>
<feature type="domain" description="Tripartite ATP-independent periplasmic transporters DctQ component" evidence="8">
    <location>
        <begin position="183"/>
        <end position="306"/>
    </location>
</feature>
<evidence type="ECO:0000259" key="8">
    <source>
        <dbReference type="Pfam" id="PF04290"/>
    </source>
</evidence>
<feature type="transmembrane region" description="Helical" evidence="7">
    <location>
        <begin position="202"/>
        <end position="218"/>
    </location>
</feature>
<feature type="transmembrane region" description="Helical" evidence="7">
    <location>
        <begin position="282"/>
        <end position="303"/>
    </location>
</feature>
<comment type="function">
    <text evidence="7">Part of the tripartite ATP-independent periplasmic (TRAP) transport system.</text>
</comment>
<evidence type="ECO:0000256" key="6">
    <source>
        <dbReference type="ARBA" id="ARBA00023136"/>
    </source>
</evidence>
<accession>A0A845MES3</accession>
<evidence type="ECO:0000256" key="7">
    <source>
        <dbReference type="RuleBase" id="RU369079"/>
    </source>
</evidence>
<keyword evidence="7" id="KW-0997">Cell inner membrane</keyword>
<proteinExistence type="inferred from homology"/>
<comment type="caution">
    <text evidence="9">The sequence shown here is derived from an EMBL/GenBank/DDBJ whole genome shotgun (WGS) entry which is preliminary data.</text>
</comment>
<evidence type="ECO:0000256" key="2">
    <source>
        <dbReference type="ARBA" id="ARBA00022448"/>
    </source>
</evidence>
<dbReference type="RefSeq" id="WP_161337931.1">
    <property type="nucleotide sequence ID" value="NZ_JBHSDG010000002.1"/>
</dbReference>
<keyword evidence="6 7" id="KW-0472">Membrane</keyword>
<keyword evidence="2 7" id="KW-0813">Transport</keyword>
<gene>
    <name evidence="9" type="ORF">GQF03_04315</name>
</gene>
<evidence type="ECO:0000256" key="1">
    <source>
        <dbReference type="ARBA" id="ARBA00004651"/>
    </source>
</evidence>
<dbReference type="Proteomes" id="UP000445696">
    <property type="component" value="Unassembled WGS sequence"/>
</dbReference>
<reference evidence="9 10" key="1">
    <citation type="journal article" date="2014" name="Int. J. Syst. Evol. Microbiol.">
        <title>Sneathiella chungangensis sp. nov., isolated from a marine sand, and emended description of the genus Sneathiella.</title>
        <authorList>
            <person name="Siamphan C."/>
            <person name="Kim H."/>
            <person name="Lee J.S."/>
            <person name="Kim W."/>
        </authorList>
    </citation>
    <scope>NUCLEOTIDE SEQUENCE [LARGE SCALE GENOMIC DNA]</scope>
    <source>
        <strain evidence="9 10">KCTC 32476</strain>
    </source>
</reference>
<dbReference type="EMBL" id="WTVA01000001">
    <property type="protein sequence ID" value="MZR21544.1"/>
    <property type="molecule type" value="Genomic_DNA"/>
</dbReference>
<organism evidence="9 10">
    <name type="scientific">Sneathiella chungangensis</name>
    <dbReference type="NCBI Taxonomy" id="1418234"/>
    <lineage>
        <taxon>Bacteria</taxon>
        <taxon>Pseudomonadati</taxon>
        <taxon>Pseudomonadota</taxon>
        <taxon>Alphaproteobacteria</taxon>
        <taxon>Sneathiellales</taxon>
        <taxon>Sneathiellaceae</taxon>
        <taxon>Sneathiella</taxon>
    </lineage>
</organism>
<keyword evidence="4 7" id="KW-0812">Transmembrane</keyword>
<feature type="transmembrane region" description="Helical" evidence="7">
    <location>
        <begin position="169"/>
        <end position="190"/>
    </location>
</feature>
<comment type="subunit">
    <text evidence="7">The complex comprises the extracytoplasmic solute receptor protein and the two transmembrane proteins.</text>
</comment>
<comment type="similarity">
    <text evidence="7">Belongs to the TRAP transporter small permease family.</text>
</comment>
<dbReference type="GO" id="GO:0022857">
    <property type="term" value="F:transmembrane transporter activity"/>
    <property type="evidence" value="ECO:0007669"/>
    <property type="project" value="UniProtKB-UniRule"/>
</dbReference>
<feature type="transmembrane region" description="Helical" evidence="7">
    <location>
        <begin position="60"/>
        <end position="78"/>
    </location>
</feature>
<evidence type="ECO:0000313" key="9">
    <source>
        <dbReference type="EMBL" id="MZR21544.1"/>
    </source>
</evidence>
<evidence type="ECO:0000256" key="4">
    <source>
        <dbReference type="ARBA" id="ARBA00022692"/>
    </source>
</evidence>
<evidence type="ECO:0000256" key="3">
    <source>
        <dbReference type="ARBA" id="ARBA00022475"/>
    </source>
</evidence>
<keyword evidence="5 7" id="KW-1133">Transmembrane helix</keyword>
<feature type="transmembrane region" description="Helical" evidence="7">
    <location>
        <begin position="143"/>
        <end position="162"/>
    </location>
</feature>
<dbReference type="OrthoDB" id="9794346at2"/>
<dbReference type="Pfam" id="PF04290">
    <property type="entry name" value="DctQ"/>
    <property type="match status" value="1"/>
</dbReference>